<dbReference type="Proteomes" id="UP000016638">
    <property type="component" value="Unassembled WGS sequence"/>
</dbReference>
<dbReference type="PRINTS" id="PR00300">
    <property type="entry name" value="CLPPROTEASEA"/>
</dbReference>
<dbReference type="STRING" id="1125712.HMPREF1316_1237"/>
<proteinExistence type="predicted"/>
<dbReference type="Pfam" id="PF02861">
    <property type="entry name" value="Clp_N"/>
    <property type="match status" value="1"/>
</dbReference>
<dbReference type="Gene3D" id="3.40.50.300">
    <property type="entry name" value="P-loop containing nucleotide triphosphate hydrolases"/>
    <property type="match status" value="2"/>
</dbReference>
<evidence type="ECO:0000256" key="6">
    <source>
        <dbReference type="SAM" id="Coils"/>
    </source>
</evidence>
<evidence type="ECO:0000256" key="5">
    <source>
        <dbReference type="PROSITE-ProRule" id="PRU01251"/>
    </source>
</evidence>
<dbReference type="eggNOG" id="COG0542">
    <property type="taxonomic scope" value="Bacteria"/>
</dbReference>
<dbReference type="GO" id="GO:0034605">
    <property type="term" value="P:cellular response to heat"/>
    <property type="evidence" value="ECO:0007669"/>
    <property type="project" value="TreeGrafter"/>
</dbReference>
<feature type="region of interest" description="Disordered" evidence="7">
    <location>
        <begin position="838"/>
        <end position="879"/>
    </location>
</feature>
<protein>
    <submittedName>
        <fullName evidence="10">Clp amino terminal domain protein</fullName>
    </submittedName>
</protein>
<feature type="domain" description="UVR" evidence="8">
    <location>
        <begin position="439"/>
        <end position="474"/>
    </location>
</feature>
<dbReference type="InterPro" id="IPR019489">
    <property type="entry name" value="Clp_ATPase_C"/>
</dbReference>
<dbReference type="Pfam" id="PF10431">
    <property type="entry name" value="ClpB_D2-small"/>
    <property type="match status" value="1"/>
</dbReference>
<dbReference type="InterPro" id="IPR004176">
    <property type="entry name" value="Clp_R_N"/>
</dbReference>
<dbReference type="Pfam" id="PF17871">
    <property type="entry name" value="AAA_lid_9"/>
    <property type="match status" value="1"/>
</dbReference>
<dbReference type="InterPro" id="IPR027417">
    <property type="entry name" value="P-loop_NTPase"/>
</dbReference>
<dbReference type="PROSITE" id="PS00870">
    <property type="entry name" value="CLPAB_1"/>
    <property type="match status" value="1"/>
</dbReference>
<name>U2TIS0_9ACTN</name>
<dbReference type="CDD" id="cd00009">
    <property type="entry name" value="AAA"/>
    <property type="match status" value="1"/>
</dbReference>
<keyword evidence="6" id="KW-0175">Coiled coil</keyword>
<dbReference type="SMART" id="SM01086">
    <property type="entry name" value="ClpB_D2-small"/>
    <property type="match status" value="1"/>
</dbReference>
<dbReference type="PROSITE" id="PS50151">
    <property type="entry name" value="UVR"/>
    <property type="match status" value="1"/>
</dbReference>
<dbReference type="GO" id="GO:0005524">
    <property type="term" value="F:ATP binding"/>
    <property type="evidence" value="ECO:0007669"/>
    <property type="project" value="UniProtKB-KW"/>
</dbReference>
<evidence type="ECO:0000259" key="8">
    <source>
        <dbReference type="PROSITE" id="PS50151"/>
    </source>
</evidence>
<evidence type="ECO:0000259" key="9">
    <source>
        <dbReference type="PROSITE" id="PS51903"/>
    </source>
</evidence>
<keyword evidence="11" id="KW-1185">Reference proteome</keyword>
<dbReference type="GO" id="GO:0005737">
    <property type="term" value="C:cytoplasm"/>
    <property type="evidence" value="ECO:0007669"/>
    <property type="project" value="TreeGrafter"/>
</dbReference>
<dbReference type="AlphaFoldDB" id="U2TIS0"/>
<feature type="region of interest" description="Disordered" evidence="7">
    <location>
        <begin position="146"/>
        <end position="185"/>
    </location>
</feature>
<dbReference type="PATRIC" id="fig|1125712.3.peg.2233"/>
<dbReference type="InterPro" id="IPR003593">
    <property type="entry name" value="AAA+_ATPase"/>
</dbReference>
<organism evidence="10 11">
    <name type="scientific">Olsenella profusa F0195</name>
    <dbReference type="NCBI Taxonomy" id="1125712"/>
    <lineage>
        <taxon>Bacteria</taxon>
        <taxon>Bacillati</taxon>
        <taxon>Actinomycetota</taxon>
        <taxon>Coriobacteriia</taxon>
        <taxon>Coriobacteriales</taxon>
        <taxon>Atopobiaceae</taxon>
        <taxon>Olsenella</taxon>
    </lineage>
</organism>
<dbReference type="InterPro" id="IPR041546">
    <property type="entry name" value="ClpA/ClpB_AAA_lid"/>
</dbReference>
<dbReference type="InterPro" id="IPR018368">
    <property type="entry name" value="ClpA/B_CS1"/>
</dbReference>
<comment type="caution">
    <text evidence="10">The sequence shown here is derived from an EMBL/GenBank/DDBJ whole genome shotgun (WGS) entry which is preliminary data.</text>
</comment>
<dbReference type="PANTHER" id="PTHR11638">
    <property type="entry name" value="ATP-DEPENDENT CLP PROTEASE"/>
    <property type="match status" value="1"/>
</dbReference>
<evidence type="ECO:0000313" key="10">
    <source>
        <dbReference type="EMBL" id="ERL06350.1"/>
    </source>
</evidence>
<evidence type="ECO:0000256" key="1">
    <source>
        <dbReference type="ARBA" id="ARBA00022737"/>
    </source>
</evidence>
<keyword evidence="2" id="KW-0547">Nucleotide-binding</keyword>
<dbReference type="EMBL" id="AWEZ01000067">
    <property type="protein sequence ID" value="ERL06350.1"/>
    <property type="molecule type" value="Genomic_DNA"/>
</dbReference>
<reference evidence="10 11" key="1">
    <citation type="submission" date="2013-08" db="EMBL/GenBank/DDBJ databases">
        <authorList>
            <person name="Durkin A.S."/>
            <person name="Haft D.R."/>
            <person name="McCorrison J."/>
            <person name="Torralba M."/>
            <person name="Gillis M."/>
            <person name="Haft D.H."/>
            <person name="Methe B."/>
            <person name="Sutton G."/>
            <person name="Nelson K.E."/>
        </authorList>
    </citation>
    <scope>NUCLEOTIDE SEQUENCE [LARGE SCALE GENOMIC DNA]</scope>
    <source>
        <strain evidence="10 11">F0195</strain>
    </source>
</reference>
<dbReference type="CDD" id="cd19499">
    <property type="entry name" value="RecA-like_ClpB_Hsp104-like"/>
    <property type="match status" value="1"/>
</dbReference>
<accession>U2TIS0</accession>
<dbReference type="OrthoDB" id="9803641at2"/>
<feature type="compositionally biased region" description="Basic and acidic residues" evidence="7">
    <location>
        <begin position="838"/>
        <end position="855"/>
    </location>
</feature>
<dbReference type="PANTHER" id="PTHR11638:SF18">
    <property type="entry name" value="HEAT SHOCK PROTEIN 104"/>
    <property type="match status" value="1"/>
</dbReference>
<dbReference type="GO" id="GO:0016887">
    <property type="term" value="F:ATP hydrolysis activity"/>
    <property type="evidence" value="ECO:0007669"/>
    <property type="project" value="InterPro"/>
</dbReference>
<evidence type="ECO:0000256" key="3">
    <source>
        <dbReference type="ARBA" id="ARBA00022840"/>
    </source>
</evidence>
<feature type="domain" description="Clp R" evidence="9">
    <location>
        <begin position="2"/>
        <end position="146"/>
    </location>
</feature>
<dbReference type="SUPFAM" id="SSF81923">
    <property type="entry name" value="Double Clp-N motif"/>
    <property type="match status" value="1"/>
</dbReference>
<evidence type="ECO:0000256" key="2">
    <source>
        <dbReference type="ARBA" id="ARBA00022741"/>
    </source>
</evidence>
<keyword evidence="1 5" id="KW-0677">Repeat</keyword>
<dbReference type="SMART" id="SM00382">
    <property type="entry name" value="AAA"/>
    <property type="match status" value="2"/>
</dbReference>
<keyword evidence="4" id="KW-0143">Chaperone</keyword>
<dbReference type="Gene3D" id="1.10.8.60">
    <property type="match status" value="2"/>
</dbReference>
<evidence type="ECO:0000256" key="4">
    <source>
        <dbReference type="ARBA" id="ARBA00023186"/>
    </source>
</evidence>
<dbReference type="InterPro" id="IPR050130">
    <property type="entry name" value="ClpA_ClpB"/>
</dbReference>
<dbReference type="RefSeq" id="WP_021727123.1">
    <property type="nucleotide sequence ID" value="NZ_AWEZ01000067.1"/>
</dbReference>
<dbReference type="Pfam" id="PF00004">
    <property type="entry name" value="AAA"/>
    <property type="match status" value="1"/>
</dbReference>
<dbReference type="Gene3D" id="1.10.1780.10">
    <property type="entry name" value="Clp, N-terminal domain"/>
    <property type="match status" value="1"/>
</dbReference>
<evidence type="ECO:0000313" key="11">
    <source>
        <dbReference type="Proteomes" id="UP000016638"/>
    </source>
</evidence>
<dbReference type="Gene3D" id="4.10.860.10">
    <property type="entry name" value="UVR domain"/>
    <property type="match status" value="1"/>
</dbReference>
<dbReference type="InterPro" id="IPR001270">
    <property type="entry name" value="ClpA/B"/>
</dbReference>
<dbReference type="FunFam" id="3.40.50.300:FF:000025">
    <property type="entry name" value="ATP-dependent Clp protease subunit"/>
    <property type="match status" value="1"/>
</dbReference>
<dbReference type="PROSITE" id="PS51903">
    <property type="entry name" value="CLP_R"/>
    <property type="match status" value="1"/>
</dbReference>
<evidence type="ECO:0000256" key="7">
    <source>
        <dbReference type="SAM" id="MobiDB-lite"/>
    </source>
</evidence>
<dbReference type="InterPro" id="IPR003959">
    <property type="entry name" value="ATPase_AAA_core"/>
</dbReference>
<dbReference type="InterPro" id="IPR001943">
    <property type="entry name" value="UVR_dom"/>
</dbReference>
<keyword evidence="3" id="KW-0067">ATP-binding</keyword>
<dbReference type="InterPro" id="IPR036628">
    <property type="entry name" value="Clp_N_dom_sf"/>
</dbReference>
<gene>
    <name evidence="10" type="ORF">HMPREF1316_1237</name>
</gene>
<dbReference type="Pfam" id="PF07724">
    <property type="entry name" value="AAA_2"/>
    <property type="match status" value="1"/>
</dbReference>
<feature type="coiled-coil region" evidence="6">
    <location>
        <begin position="435"/>
        <end position="481"/>
    </location>
</feature>
<dbReference type="SUPFAM" id="SSF52540">
    <property type="entry name" value="P-loop containing nucleoside triphosphate hydrolases"/>
    <property type="match status" value="2"/>
</dbReference>
<dbReference type="FunFam" id="3.40.50.300:FF:000010">
    <property type="entry name" value="Chaperone clpB 1, putative"/>
    <property type="match status" value="1"/>
</dbReference>
<sequence length="879" mass="96409">MFEKFTDKARKVMSLAQDEARSLGKMYVGTEHLLLALIKEGEGIAAQALSSLDVTYTETLATVREISSEDNQPVPGGHIPFTPRAKRVLEDAYRETMTRNQTYIATEHLLLGIISESDDRAMTALSRMGVSADAVRNAVNELIDKNADKPKESHQQPTGVGFGQQFFSGMGQGPQGQQSDDSSTLEQYGRNLTQLASDGKLDPVIGRDREVERVMQVLARRQKNNPLILGDPGVGKTAIVEGLAQLIATGNVPDILRGRQIWTLDLASLVAGAKYRGEFEERLKKVIAEVMDNKSIILFIDEIHTIIGAGSAEGSVDAASILKPPLSRGEIQVIGATTAEEYRKHIEKDSALERRFQPVFVGEPSPEDTLEILHGLQGAYERHHHVKYTEDALAAAVTLSNRYVQDRFLPDKAIDTLDEAGARTRVHKMTLPPELAQVDEQLAHIKEEKAKAAQAQEFEEAARLRDREKELAAQRDELETAWRESTDAAVTVVDADAIADVISDITGVPVSNLTEAEAVKLLRCEDALHQRVIGQDEAVTKVARAIRRSRSPLKDPRRPGGSFIFLGPSGVGKTELAKSLAAFLFGSEDALISFDMSEFMERHTVSKLVGAPPGYVGYDEGGELTKAVRRRPYSVVLFDEIEKAHPDVFNVLLQILDEGRLTDGQGRTVDFSNTVIIMTSNIGARDIAQTTTMGFSAQGASGLSDKEINSRVMSELKRLFRPEFLNRVDEIVVFKSLTGEQLRGIVDLMVADLCNRMIAQGMSIELTDGARDLIAKEGTDPIYGARPLRRAIQTLIEDPLSEELLQGTWKAGDIIKVDAEGEGDERRLTFTKGEGEIPKMTEHTHMDLPKAREHWGSSPASPHRGDAASDTEGGVLSAE</sequence>